<gene>
    <name evidence="1" type="ORF">Syun_001634</name>
</gene>
<dbReference type="Proteomes" id="UP001420932">
    <property type="component" value="Unassembled WGS sequence"/>
</dbReference>
<sequence>MEKFFIFLVESKQKSEASKGAFEHYYSQSKSKARICIFGIDMLIILPLLDYLNVQSDRISFIA</sequence>
<proteinExistence type="predicted"/>
<evidence type="ECO:0000313" key="1">
    <source>
        <dbReference type="EMBL" id="KAK9169494.1"/>
    </source>
</evidence>
<evidence type="ECO:0000313" key="2">
    <source>
        <dbReference type="Proteomes" id="UP001420932"/>
    </source>
</evidence>
<dbReference type="AlphaFoldDB" id="A0AAP0Q7Y7"/>
<name>A0AAP0Q7Y7_9MAGN</name>
<dbReference type="EMBL" id="JBBNAF010000001">
    <property type="protein sequence ID" value="KAK9169494.1"/>
    <property type="molecule type" value="Genomic_DNA"/>
</dbReference>
<accession>A0AAP0Q7Y7</accession>
<comment type="caution">
    <text evidence="1">The sequence shown here is derived from an EMBL/GenBank/DDBJ whole genome shotgun (WGS) entry which is preliminary data.</text>
</comment>
<protein>
    <submittedName>
        <fullName evidence="1">Uncharacterized protein</fullName>
    </submittedName>
</protein>
<reference evidence="1 2" key="1">
    <citation type="submission" date="2024-01" db="EMBL/GenBank/DDBJ databases">
        <title>Genome assemblies of Stephania.</title>
        <authorList>
            <person name="Yang L."/>
        </authorList>
    </citation>
    <scope>NUCLEOTIDE SEQUENCE [LARGE SCALE GENOMIC DNA]</scope>
    <source>
        <strain evidence="1">YNDBR</strain>
        <tissue evidence="1">Leaf</tissue>
    </source>
</reference>
<keyword evidence="2" id="KW-1185">Reference proteome</keyword>
<organism evidence="1 2">
    <name type="scientific">Stephania yunnanensis</name>
    <dbReference type="NCBI Taxonomy" id="152371"/>
    <lineage>
        <taxon>Eukaryota</taxon>
        <taxon>Viridiplantae</taxon>
        <taxon>Streptophyta</taxon>
        <taxon>Embryophyta</taxon>
        <taxon>Tracheophyta</taxon>
        <taxon>Spermatophyta</taxon>
        <taxon>Magnoliopsida</taxon>
        <taxon>Ranunculales</taxon>
        <taxon>Menispermaceae</taxon>
        <taxon>Menispermoideae</taxon>
        <taxon>Cissampelideae</taxon>
        <taxon>Stephania</taxon>
    </lineage>
</organism>